<comment type="caution">
    <text evidence="1">The sequence shown here is derived from an EMBL/GenBank/DDBJ whole genome shotgun (WGS) entry which is preliminary data.</text>
</comment>
<reference evidence="1 2" key="1">
    <citation type="submission" date="2019-03" db="EMBL/GenBank/DDBJ databases">
        <title>Genomic Encyclopedia of Type Strains, Phase IV (KMG-IV): sequencing the most valuable type-strain genomes for metagenomic binning, comparative biology and taxonomic classification.</title>
        <authorList>
            <person name="Goeker M."/>
        </authorList>
    </citation>
    <scope>NUCLEOTIDE SEQUENCE [LARGE SCALE GENOMIC DNA]</scope>
    <source>
        <strain evidence="1 2">DSM 13575</strain>
    </source>
</reference>
<name>A0A4R8F3R7_9BACT</name>
<gene>
    <name evidence="1" type="ORF">C8D74_102153</name>
</gene>
<protein>
    <submittedName>
        <fullName evidence="1">Uncharacterized protein</fullName>
    </submittedName>
</protein>
<organism evidence="1 2">
    <name type="scientific">Petrotoga sibirica</name>
    <dbReference type="NCBI Taxonomy" id="156202"/>
    <lineage>
        <taxon>Bacteria</taxon>
        <taxon>Thermotogati</taxon>
        <taxon>Thermotogota</taxon>
        <taxon>Thermotogae</taxon>
        <taxon>Petrotogales</taxon>
        <taxon>Petrotogaceae</taxon>
        <taxon>Petrotoga</taxon>
    </lineage>
</organism>
<evidence type="ECO:0000313" key="2">
    <source>
        <dbReference type="Proteomes" id="UP000294817"/>
    </source>
</evidence>
<sequence>MSEKEFEMIEFLIMCFYDGETMKTLFETYESLKKYKKKKSLFIYSRYFATPFLGTKFNENLCEKGVILSNNLEYKHAIFLNFIPYSFLNSSLENFRVNGKTLSIQLLFSQIDYVIHKNEVATLLDKINTEKFAKIFNEVAENRGIIQDLCDRILCINNYTCCLESIYEYVGRMIEFAVAKGAIKYKNENPIL</sequence>
<dbReference type="RefSeq" id="WP_134079999.1">
    <property type="nucleotide sequence ID" value="NZ_SODZ01000002.1"/>
</dbReference>
<evidence type="ECO:0000313" key="1">
    <source>
        <dbReference type="EMBL" id="TDX17207.1"/>
    </source>
</evidence>
<dbReference type="AlphaFoldDB" id="A0A4R8F3R7"/>
<dbReference type="EMBL" id="SODZ01000002">
    <property type="protein sequence ID" value="TDX17207.1"/>
    <property type="molecule type" value="Genomic_DNA"/>
</dbReference>
<dbReference type="Proteomes" id="UP000294817">
    <property type="component" value="Unassembled WGS sequence"/>
</dbReference>
<accession>A0A4R8F3R7</accession>
<proteinExistence type="predicted"/>
<keyword evidence="2" id="KW-1185">Reference proteome</keyword>